<feature type="domain" description="FMN-binding" evidence="3">
    <location>
        <begin position="43"/>
        <end position="117"/>
    </location>
</feature>
<dbReference type="GO" id="GO:0010181">
    <property type="term" value="F:FMN binding"/>
    <property type="evidence" value="ECO:0007669"/>
    <property type="project" value="InterPro"/>
</dbReference>
<dbReference type="EMBL" id="CP159485">
    <property type="protein sequence ID" value="XCI29671.1"/>
    <property type="molecule type" value="Genomic_DNA"/>
</dbReference>
<dbReference type="SMART" id="SM00900">
    <property type="entry name" value="FMN_bind"/>
    <property type="match status" value="1"/>
</dbReference>
<evidence type="ECO:0000256" key="2">
    <source>
        <dbReference type="SAM" id="SignalP"/>
    </source>
</evidence>
<feature type="compositionally biased region" description="Polar residues" evidence="1">
    <location>
        <begin position="92"/>
        <end position="103"/>
    </location>
</feature>
<dbReference type="AlphaFoldDB" id="A0AAU8HW87"/>
<accession>A0AAU8HW87</accession>
<reference evidence="4" key="2">
    <citation type="submission" date="2024-06" db="EMBL/GenBank/DDBJ databases">
        <authorList>
            <person name="Petrova K.O."/>
            <person name="Toshchakov S.V."/>
            <person name="Boltjanskaja Y.V."/>
            <person name="Kevbrin V.V."/>
        </authorList>
    </citation>
    <scope>NUCLEOTIDE SEQUENCE</scope>
    <source>
        <strain evidence="4">Z-710</strain>
    </source>
</reference>
<feature type="compositionally biased region" description="Basic and acidic residues" evidence="1">
    <location>
        <begin position="105"/>
        <end position="118"/>
    </location>
</feature>
<feature type="chain" id="PRO_5043795683" evidence="2">
    <location>
        <begin position="20"/>
        <end position="118"/>
    </location>
</feature>
<dbReference type="GO" id="GO:0016020">
    <property type="term" value="C:membrane"/>
    <property type="evidence" value="ECO:0007669"/>
    <property type="project" value="InterPro"/>
</dbReference>
<sequence length="118" mass="12333">MTRVSVVIVFLMFSAGLFGCSIGGDTTGDGEYIDGTYTGTGQGYGGEIRVLVEIANGQIQSVNIEEHSESEEIADPALDQIPSAIVEEQSTDVDNVSGATATSEGIKDAVEDSLEEAR</sequence>
<dbReference type="PROSITE" id="PS51257">
    <property type="entry name" value="PROKAR_LIPOPROTEIN"/>
    <property type="match status" value="1"/>
</dbReference>
<keyword evidence="2" id="KW-0732">Signal</keyword>
<protein>
    <submittedName>
        <fullName evidence="4">FMN-binding protein</fullName>
    </submittedName>
</protein>
<gene>
    <name evidence="4" type="ORF">PRVXH_001002</name>
</gene>
<evidence type="ECO:0000259" key="3">
    <source>
        <dbReference type="SMART" id="SM00900"/>
    </source>
</evidence>
<organism evidence="4">
    <name type="scientific">Proteinivorax hydrogeniformans</name>
    <dbReference type="NCBI Taxonomy" id="1826727"/>
    <lineage>
        <taxon>Bacteria</taxon>
        <taxon>Bacillati</taxon>
        <taxon>Bacillota</taxon>
        <taxon>Clostridia</taxon>
        <taxon>Eubacteriales</taxon>
        <taxon>Proteinivoracaceae</taxon>
        <taxon>Proteinivorax</taxon>
    </lineage>
</organism>
<dbReference type="Pfam" id="PF04205">
    <property type="entry name" value="FMN_bind"/>
    <property type="match status" value="1"/>
</dbReference>
<evidence type="ECO:0000313" key="4">
    <source>
        <dbReference type="EMBL" id="XCI29671.1"/>
    </source>
</evidence>
<feature type="region of interest" description="Disordered" evidence="1">
    <location>
        <begin position="89"/>
        <end position="118"/>
    </location>
</feature>
<feature type="signal peptide" evidence="2">
    <location>
        <begin position="1"/>
        <end position="19"/>
    </location>
</feature>
<dbReference type="Gene3D" id="3.90.1010.20">
    <property type="match status" value="1"/>
</dbReference>
<dbReference type="InterPro" id="IPR007329">
    <property type="entry name" value="FMN-bd"/>
</dbReference>
<name>A0AAU8HW87_9FIRM</name>
<dbReference type="RefSeq" id="WP_353894218.1">
    <property type="nucleotide sequence ID" value="NZ_CP159485.1"/>
</dbReference>
<reference evidence="4" key="1">
    <citation type="journal article" date="2018" name="Antonie Van Leeuwenhoek">
        <title>Proteinivorax hydrogeniformans sp. nov., an anaerobic, haloalkaliphilic bacterium fermenting proteinaceous compounds with high hydrogen production.</title>
        <authorList>
            <person name="Boltyanskaya Y."/>
            <person name="Detkova E."/>
            <person name="Pimenov N."/>
            <person name="Kevbrin V."/>
        </authorList>
    </citation>
    <scope>NUCLEOTIDE SEQUENCE</scope>
    <source>
        <strain evidence="4">Z-710</strain>
    </source>
</reference>
<evidence type="ECO:0000256" key="1">
    <source>
        <dbReference type="SAM" id="MobiDB-lite"/>
    </source>
</evidence>
<proteinExistence type="predicted"/>